<dbReference type="InterPro" id="IPR036188">
    <property type="entry name" value="FAD/NAD-bd_sf"/>
</dbReference>
<dbReference type="Proteomes" id="UP000005408">
    <property type="component" value="Unassembled WGS sequence"/>
</dbReference>
<evidence type="ECO:0000313" key="6">
    <source>
        <dbReference type="EnsemblMetazoa" id="G16901.1:cds"/>
    </source>
</evidence>
<evidence type="ECO:0000256" key="1">
    <source>
        <dbReference type="ARBA" id="ARBA00001974"/>
    </source>
</evidence>
<evidence type="ECO:0000256" key="2">
    <source>
        <dbReference type="ARBA" id="ARBA00010790"/>
    </source>
</evidence>
<dbReference type="SUPFAM" id="SSF51905">
    <property type="entry name" value="FAD/NAD(P)-binding domain"/>
    <property type="match status" value="1"/>
</dbReference>
<keyword evidence="7" id="KW-1185">Reference proteome</keyword>
<protein>
    <recommendedName>
        <fullName evidence="5">Glucose-methanol-choline oxidoreductase N-terminal domain-containing protein</fullName>
    </recommendedName>
</protein>
<sequence length="201" mass="22489">MVLNETYDFIIVGAGSAGCVLANRLSEDLVSRVLIVEAGRSIWPRGKVLGGTSSISHLHYIRGSRHDFDGWAKEWCQGWSYKDVLPYFIKSEDIQISYLSSSSYHGRGGPVVVSSGVATSLSDRVFKRGMEKLGYQTVDCNGESQTGFCYGQETVSKGERWGTAKAFLRPAMNRPNFHVSTDSYVTKILIENKKSRWDFFH</sequence>
<dbReference type="Gene3D" id="3.50.50.60">
    <property type="entry name" value="FAD/NAD(P)-binding domain"/>
    <property type="match status" value="2"/>
</dbReference>
<proteinExistence type="inferred from homology"/>
<dbReference type="EnsemblMetazoa" id="G16901.1">
    <property type="protein sequence ID" value="G16901.1:cds"/>
    <property type="gene ID" value="G16901"/>
</dbReference>
<keyword evidence="4" id="KW-0274">FAD</keyword>
<dbReference type="Pfam" id="PF00732">
    <property type="entry name" value="GMC_oxred_N"/>
    <property type="match status" value="1"/>
</dbReference>
<accession>A0A8W8J666</accession>
<comment type="similarity">
    <text evidence="2">Belongs to the GMC oxidoreductase family.</text>
</comment>
<evidence type="ECO:0000256" key="4">
    <source>
        <dbReference type="ARBA" id="ARBA00022827"/>
    </source>
</evidence>
<feature type="domain" description="Glucose-methanol-choline oxidoreductase N-terminal" evidence="5">
    <location>
        <begin position="7"/>
        <end position="196"/>
    </location>
</feature>
<evidence type="ECO:0000256" key="3">
    <source>
        <dbReference type="ARBA" id="ARBA00022630"/>
    </source>
</evidence>
<dbReference type="Gene3D" id="3.30.560.10">
    <property type="entry name" value="Glucose Oxidase, domain 3"/>
    <property type="match status" value="1"/>
</dbReference>
<dbReference type="InterPro" id="IPR012132">
    <property type="entry name" value="GMC_OxRdtase"/>
</dbReference>
<reference evidence="6" key="1">
    <citation type="submission" date="2022-08" db="UniProtKB">
        <authorList>
            <consortium name="EnsemblMetazoa"/>
        </authorList>
    </citation>
    <scope>IDENTIFICATION</scope>
    <source>
        <strain evidence="6">05x7-T-G4-1.051#20</strain>
    </source>
</reference>
<evidence type="ECO:0000313" key="7">
    <source>
        <dbReference type="Proteomes" id="UP000005408"/>
    </source>
</evidence>
<dbReference type="GO" id="GO:0050660">
    <property type="term" value="F:flavin adenine dinucleotide binding"/>
    <property type="evidence" value="ECO:0007669"/>
    <property type="project" value="InterPro"/>
</dbReference>
<dbReference type="PANTHER" id="PTHR11552">
    <property type="entry name" value="GLUCOSE-METHANOL-CHOLINE GMC OXIDOREDUCTASE"/>
    <property type="match status" value="1"/>
</dbReference>
<name>A0A8W8J666_MAGGI</name>
<comment type="cofactor">
    <cofactor evidence="1">
        <name>FAD</name>
        <dbReference type="ChEBI" id="CHEBI:57692"/>
    </cofactor>
</comment>
<dbReference type="InterPro" id="IPR000172">
    <property type="entry name" value="GMC_OxRdtase_N"/>
</dbReference>
<organism evidence="6 7">
    <name type="scientific">Magallana gigas</name>
    <name type="common">Pacific oyster</name>
    <name type="synonym">Crassostrea gigas</name>
    <dbReference type="NCBI Taxonomy" id="29159"/>
    <lineage>
        <taxon>Eukaryota</taxon>
        <taxon>Metazoa</taxon>
        <taxon>Spiralia</taxon>
        <taxon>Lophotrochozoa</taxon>
        <taxon>Mollusca</taxon>
        <taxon>Bivalvia</taxon>
        <taxon>Autobranchia</taxon>
        <taxon>Pteriomorphia</taxon>
        <taxon>Ostreida</taxon>
        <taxon>Ostreoidea</taxon>
        <taxon>Ostreidae</taxon>
        <taxon>Magallana</taxon>
    </lineage>
</organism>
<dbReference type="AlphaFoldDB" id="A0A8W8J666"/>
<dbReference type="GO" id="GO:0016614">
    <property type="term" value="F:oxidoreductase activity, acting on CH-OH group of donors"/>
    <property type="evidence" value="ECO:0007669"/>
    <property type="project" value="InterPro"/>
</dbReference>
<evidence type="ECO:0000259" key="5">
    <source>
        <dbReference type="Pfam" id="PF00732"/>
    </source>
</evidence>
<keyword evidence="3" id="KW-0285">Flavoprotein</keyword>
<dbReference type="PANTHER" id="PTHR11552:SF147">
    <property type="entry name" value="CHOLINE DEHYDROGENASE, MITOCHONDRIAL"/>
    <property type="match status" value="1"/>
</dbReference>